<proteinExistence type="predicted"/>
<sequence length="468" mass="52465">MYASPVDDDLCAMASYFLGPDPPSSSSASALNFHDTENPNPTPTATGSPTPGQVVPSAPMTSDQLKKLRRNERDRQRSFAKRETMKKMREQVKELEQRKQRLVERTGGSNSGGLSIALKESNVASPQSQEARSPTLPASAYPSAAVPVKRDNFVQLTSEIEEFRRQNAVMIKQLRERDLLTSYMQNLLMDFRKDDESDGDNNSGSDSGKGKNKYKQPLGSGPRPFNRDSTVRFTPLTREEGMACVQQTLQLINNARILYASDDHFKNRSKFLGWSQYTLRQGSTMSFAVKKNLNNVTPQQLMATTWRIITDSKNVKKLISATVNTHIRPLQKLSDDLLVIDRRSEDSAVAGIDGKTLALRTVYVLFRVADADGGQTLAMKTINLPLVKKMMREDEMWCDIFYWIHFSRSGKVISASDSGQAREIASTVEFGGSNTYTRDEIASVWLRELMFLAIRWETLAVAPTLLKQ</sequence>
<dbReference type="AlphaFoldDB" id="A0A8T1XDI4"/>
<dbReference type="EMBL" id="JAGDFL010000013">
    <property type="protein sequence ID" value="KAG7401440.1"/>
    <property type="molecule type" value="Genomic_DNA"/>
</dbReference>
<gene>
    <name evidence="2" type="ORF">PHYBOEH_001432</name>
</gene>
<name>A0A8T1XDI4_9STRA</name>
<accession>A0A8T1XDI4</accession>
<dbReference type="OrthoDB" id="160631at2759"/>
<feature type="compositionally biased region" description="Basic and acidic residues" evidence="1">
    <location>
        <begin position="71"/>
        <end position="104"/>
    </location>
</feature>
<feature type="region of interest" description="Disordered" evidence="1">
    <location>
        <begin position="15"/>
        <end position="141"/>
    </location>
</feature>
<protein>
    <submittedName>
        <fullName evidence="2">Uncharacterized protein</fullName>
    </submittedName>
</protein>
<dbReference type="Proteomes" id="UP000693981">
    <property type="component" value="Unassembled WGS sequence"/>
</dbReference>
<feature type="compositionally biased region" description="Low complexity" evidence="1">
    <location>
        <begin position="43"/>
        <end position="52"/>
    </location>
</feature>
<comment type="caution">
    <text evidence="2">The sequence shown here is derived from an EMBL/GenBank/DDBJ whole genome shotgun (WGS) entry which is preliminary data.</text>
</comment>
<organism evidence="2 3">
    <name type="scientific">Phytophthora boehmeriae</name>
    <dbReference type="NCBI Taxonomy" id="109152"/>
    <lineage>
        <taxon>Eukaryota</taxon>
        <taxon>Sar</taxon>
        <taxon>Stramenopiles</taxon>
        <taxon>Oomycota</taxon>
        <taxon>Peronosporomycetes</taxon>
        <taxon>Peronosporales</taxon>
        <taxon>Peronosporaceae</taxon>
        <taxon>Phytophthora</taxon>
    </lineage>
</organism>
<reference evidence="2" key="1">
    <citation type="submission" date="2021-02" db="EMBL/GenBank/DDBJ databases">
        <authorList>
            <person name="Palmer J.M."/>
        </authorList>
    </citation>
    <scope>NUCLEOTIDE SEQUENCE</scope>
    <source>
        <strain evidence="2">SCRP23</strain>
    </source>
</reference>
<keyword evidence="3" id="KW-1185">Reference proteome</keyword>
<evidence type="ECO:0000313" key="2">
    <source>
        <dbReference type="EMBL" id="KAG7401440.1"/>
    </source>
</evidence>
<evidence type="ECO:0000256" key="1">
    <source>
        <dbReference type="SAM" id="MobiDB-lite"/>
    </source>
</evidence>
<feature type="region of interest" description="Disordered" evidence="1">
    <location>
        <begin position="191"/>
        <end position="229"/>
    </location>
</feature>
<evidence type="ECO:0000313" key="3">
    <source>
        <dbReference type="Proteomes" id="UP000693981"/>
    </source>
</evidence>
<feature type="compositionally biased region" description="Polar residues" evidence="1">
    <location>
        <begin position="122"/>
        <end position="132"/>
    </location>
</feature>